<keyword evidence="1" id="KW-1133">Transmembrane helix</keyword>
<dbReference type="AlphaFoldDB" id="A0A8I0ZXZ1"/>
<feature type="transmembrane region" description="Helical" evidence="1">
    <location>
        <begin position="31"/>
        <end position="55"/>
    </location>
</feature>
<dbReference type="EMBL" id="JAECSB010000057">
    <property type="protein sequence ID" value="MBH5144279.1"/>
    <property type="molecule type" value="Genomic_DNA"/>
</dbReference>
<protein>
    <submittedName>
        <fullName evidence="2">DUF2637 domain-containing protein</fullName>
    </submittedName>
</protein>
<dbReference type="InterPro" id="IPR013324">
    <property type="entry name" value="RNA_pol_sigma_r3/r4-like"/>
</dbReference>
<accession>A0A8I0ZXZ1</accession>
<reference evidence="2 3" key="1">
    <citation type="submission" date="2020-12" db="EMBL/GenBank/DDBJ databases">
        <title>Draft genome sequence of furan degrading bacterial strain FUR100.</title>
        <authorList>
            <person name="Woiski C."/>
        </authorList>
    </citation>
    <scope>NUCLEOTIDE SEQUENCE [LARGE SCALE GENOMIC DNA]</scope>
    <source>
        <strain evidence="2 3">FUR100</strain>
    </source>
</reference>
<feature type="transmembrane region" description="Helical" evidence="1">
    <location>
        <begin position="107"/>
        <end position="128"/>
    </location>
</feature>
<keyword evidence="1" id="KW-0472">Membrane</keyword>
<dbReference type="InterPro" id="IPR021235">
    <property type="entry name" value="DUF2637"/>
</dbReference>
<organism evidence="2 3">
    <name type="scientific">Rhodococcus erythropolis</name>
    <name type="common">Arthrobacter picolinophilus</name>
    <dbReference type="NCBI Taxonomy" id="1833"/>
    <lineage>
        <taxon>Bacteria</taxon>
        <taxon>Bacillati</taxon>
        <taxon>Actinomycetota</taxon>
        <taxon>Actinomycetes</taxon>
        <taxon>Mycobacteriales</taxon>
        <taxon>Nocardiaceae</taxon>
        <taxon>Rhodococcus</taxon>
        <taxon>Rhodococcus erythropolis group</taxon>
    </lineage>
</organism>
<keyword evidence="1" id="KW-0812">Transmembrane</keyword>
<evidence type="ECO:0000313" key="3">
    <source>
        <dbReference type="Proteomes" id="UP000627573"/>
    </source>
</evidence>
<feature type="transmembrane region" description="Helical" evidence="1">
    <location>
        <begin position="148"/>
        <end position="168"/>
    </location>
</feature>
<dbReference type="Proteomes" id="UP000627573">
    <property type="component" value="Unassembled WGS sequence"/>
</dbReference>
<keyword evidence="3" id="KW-1185">Reference proteome</keyword>
<sequence length="455" mass="48991">MHPTRLQTGKPHEGKNPVMTDFSLRAARVQLGALLAALGLAIVIALGITTGAFVLSFAVQRDLARQALIPEHLTWIFPAIVDSAILGATIAIVIISKLNMNKRDRGFYIALAVSVVVISILGNAYHAYHAAVAAREFIDGGGDLGFSPLAPAIAAAIAIIPPALVLAFTHGITVLVKAVGMAYAAYREIVETGTATDDAMDTASDLTADRDPMQPDLRDSVPRNIAAQLETEHATDATVDASHTNHPAAVADFAQPSASRKTIADSSIDDLIAFIDQSDLTETVKDTAIRKLENPSFTWERIAQDSQPPVVVSTAWRRYEKFDSAARAAGFDSPPLPDLRAAENAVDWSENETETSNGGPMDLETANSTVLEHSRRQWQGLAATMRARQLTTRSTDEVADMLRMRFDDKKALRAIGEHFNVTHSTVSNIVQKAEAVMNDAPADHDWGDALIPTYA</sequence>
<feature type="transmembrane region" description="Helical" evidence="1">
    <location>
        <begin position="75"/>
        <end position="95"/>
    </location>
</feature>
<comment type="caution">
    <text evidence="2">The sequence shown here is derived from an EMBL/GenBank/DDBJ whole genome shotgun (WGS) entry which is preliminary data.</text>
</comment>
<dbReference type="SUPFAM" id="SSF88659">
    <property type="entry name" value="Sigma3 and sigma4 domains of RNA polymerase sigma factors"/>
    <property type="match status" value="1"/>
</dbReference>
<evidence type="ECO:0000313" key="2">
    <source>
        <dbReference type="EMBL" id="MBH5144279.1"/>
    </source>
</evidence>
<gene>
    <name evidence="2" type="ORF">I3517_16815</name>
</gene>
<dbReference type="Pfam" id="PF10935">
    <property type="entry name" value="DUF2637"/>
    <property type="match status" value="1"/>
</dbReference>
<evidence type="ECO:0000256" key="1">
    <source>
        <dbReference type="SAM" id="Phobius"/>
    </source>
</evidence>
<proteinExistence type="predicted"/>
<name>A0A8I0ZXZ1_RHOER</name>